<dbReference type="HOGENOM" id="CLU_067322_4_1_5"/>
<evidence type="ECO:0000313" key="2">
    <source>
        <dbReference type="Proteomes" id="UP000006833"/>
    </source>
</evidence>
<dbReference type="KEGG" id="dsh:Dshi_1447"/>
<dbReference type="EMBL" id="CP000830">
    <property type="protein sequence ID" value="ABV93189.1"/>
    <property type="molecule type" value="Genomic_DNA"/>
</dbReference>
<dbReference type="Proteomes" id="UP000006833">
    <property type="component" value="Chromosome"/>
</dbReference>
<protein>
    <submittedName>
        <fullName evidence="1">Transposase</fullName>
    </submittedName>
</protein>
<evidence type="ECO:0000313" key="1">
    <source>
        <dbReference type="EMBL" id="ABV93189.1"/>
    </source>
</evidence>
<proteinExistence type="predicted"/>
<name>A8LJG7_DINSH</name>
<dbReference type="AlphaFoldDB" id="A8LJG7"/>
<dbReference type="eggNOG" id="COG3316">
    <property type="taxonomic scope" value="Bacteria"/>
</dbReference>
<reference evidence="2" key="1">
    <citation type="journal article" date="2010" name="ISME J.">
        <title>The complete genome sequence of the algal symbiont Dinoroseobacter shibae: a hitchhiker's guide to life in the sea.</title>
        <authorList>
            <person name="Wagner-Dobler I."/>
            <person name="Ballhausen B."/>
            <person name="Berger M."/>
            <person name="Brinkhoff T."/>
            <person name="Buchholz I."/>
            <person name="Bunk B."/>
            <person name="Cypionka H."/>
            <person name="Daniel R."/>
            <person name="Drepper T."/>
            <person name="Gerdts G."/>
            <person name="Hahnke S."/>
            <person name="Han C."/>
            <person name="Jahn D."/>
            <person name="Kalhoefer D."/>
            <person name="Kiss H."/>
            <person name="Klenk H.P."/>
            <person name="Kyrpides N."/>
            <person name="Liebl W."/>
            <person name="Liesegang H."/>
            <person name="Meincke L."/>
            <person name="Pati A."/>
            <person name="Petersen J."/>
            <person name="Piekarski T."/>
            <person name="Pommerenke C."/>
            <person name="Pradella S."/>
            <person name="Pukall R."/>
            <person name="Rabus R."/>
            <person name="Stackebrandt E."/>
            <person name="Thole S."/>
            <person name="Thompson L."/>
            <person name="Tielen P."/>
            <person name="Tomasch J."/>
            <person name="von Jan M."/>
            <person name="Wanphrut N."/>
            <person name="Wichels A."/>
            <person name="Zech H."/>
            <person name="Simon M."/>
        </authorList>
    </citation>
    <scope>NUCLEOTIDE SEQUENCE [LARGE SCALE GENOMIC DNA]</scope>
    <source>
        <strain evidence="2">DSM 16493 / NCIMB 14021 / DFL 12</strain>
    </source>
</reference>
<organism evidence="1 2">
    <name type="scientific">Dinoroseobacter shibae (strain DSM 16493 / NCIMB 14021 / DFL 12)</name>
    <dbReference type="NCBI Taxonomy" id="398580"/>
    <lineage>
        <taxon>Bacteria</taxon>
        <taxon>Pseudomonadati</taxon>
        <taxon>Pseudomonadota</taxon>
        <taxon>Alphaproteobacteria</taxon>
        <taxon>Rhodobacterales</taxon>
        <taxon>Roseobacteraceae</taxon>
        <taxon>Dinoroseobacter</taxon>
    </lineage>
</organism>
<accession>A8LJG7</accession>
<sequence>MTKPSLFKWFKIGPKITRLPVMMYVRFPLSLRNVEDLLRERSVKTGCKTARF</sequence>
<keyword evidence="2" id="KW-1185">Reference proteome</keyword>
<gene>
    <name evidence="1" type="ordered locus">Dshi_1447</name>
</gene>